<dbReference type="InterPro" id="IPR032710">
    <property type="entry name" value="NTF2-like_dom_sf"/>
</dbReference>
<dbReference type="KEGG" id="ppru:FDP22_22655"/>
<feature type="domain" description="SnoaL-like" evidence="1">
    <location>
        <begin position="9"/>
        <end position="145"/>
    </location>
</feature>
<name>A0A5B8G3V6_9RHOB</name>
<accession>A0A5B8G3V6</accession>
<protein>
    <submittedName>
        <fullName evidence="2">Nuclear transport factor 2 family protein</fullName>
    </submittedName>
</protein>
<dbReference type="AlphaFoldDB" id="A0A5B8G3V6"/>
<organism evidence="2 3">
    <name type="scientific">Paroceanicella profunda</name>
    <dbReference type="NCBI Taxonomy" id="2579971"/>
    <lineage>
        <taxon>Bacteria</taxon>
        <taxon>Pseudomonadati</taxon>
        <taxon>Pseudomonadota</taxon>
        <taxon>Alphaproteobacteria</taxon>
        <taxon>Rhodobacterales</taxon>
        <taxon>Paracoccaceae</taxon>
        <taxon>Paroceanicella</taxon>
    </lineage>
</organism>
<keyword evidence="2" id="KW-0614">Plasmid</keyword>
<dbReference type="OrthoDB" id="7851780at2"/>
<evidence type="ECO:0000259" key="1">
    <source>
        <dbReference type="Pfam" id="PF13577"/>
    </source>
</evidence>
<sequence length="171" mass="18559">MTLEERLARLEACAAIAEVMERYATAADAKYTALRAKRARAEIDRAAAGQAACFAPDALWQGGDFGGDRQGRAAIEAFFRVSPWQFTAHHYGQPLIGVEGGSATASWRLLELGIREADGRVVLLTGRVAQSWAQLPEGWRIAAMRFESLHAISLADTPEALRCLIPAGESF</sequence>
<gene>
    <name evidence="2" type="ORF">FDP22_22655</name>
</gene>
<proteinExistence type="predicted"/>
<evidence type="ECO:0000313" key="2">
    <source>
        <dbReference type="EMBL" id="QDL94670.1"/>
    </source>
</evidence>
<geneLocation type="plasmid" evidence="3">
    <name>pd4m1c</name>
</geneLocation>
<dbReference type="Proteomes" id="UP000305888">
    <property type="component" value="Plasmid pD4M1C"/>
</dbReference>
<dbReference type="SUPFAM" id="SSF54427">
    <property type="entry name" value="NTF2-like"/>
    <property type="match status" value="1"/>
</dbReference>
<reference evidence="2 3" key="1">
    <citation type="submission" date="2019-06" db="EMBL/GenBank/DDBJ databases">
        <title>Genome sequence of Rhodobacteraceae bacterium D4M1.</title>
        <authorList>
            <person name="Cao J."/>
        </authorList>
    </citation>
    <scope>NUCLEOTIDE SEQUENCE [LARGE SCALE GENOMIC DNA]</scope>
    <source>
        <strain evidence="2 3">D4M1</strain>
        <plasmid evidence="3">pd4m1c</plasmid>
    </source>
</reference>
<dbReference type="EMBL" id="CP040821">
    <property type="protein sequence ID" value="QDL94670.1"/>
    <property type="molecule type" value="Genomic_DNA"/>
</dbReference>
<dbReference type="Pfam" id="PF13577">
    <property type="entry name" value="SnoaL_4"/>
    <property type="match status" value="1"/>
</dbReference>
<keyword evidence="3" id="KW-1185">Reference proteome</keyword>
<dbReference type="RefSeq" id="WP_138576854.1">
    <property type="nucleotide sequence ID" value="NZ_CP040821.1"/>
</dbReference>
<dbReference type="InterPro" id="IPR037401">
    <property type="entry name" value="SnoaL-like"/>
</dbReference>
<dbReference type="Gene3D" id="3.10.450.50">
    <property type="match status" value="1"/>
</dbReference>
<evidence type="ECO:0000313" key="3">
    <source>
        <dbReference type="Proteomes" id="UP000305888"/>
    </source>
</evidence>